<reference evidence="2 3" key="1">
    <citation type="submission" date="2019-09" db="EMBL/GenBank/DDBJ databases">
        <authorList>
            <person name="Ou C."/>
        </authorList>
    </citation>
    <scope>NUCLEOTIDE SEQUENCE [LARGE SCALE GENOMIC DNA]</scope>
    <source>
        <strain evidence="2">S2</strain>
        <tissue evidence="2">Leaf</tissue>
    </source>
</reference>
<reference evidence="2 3" key="3">
    <citation type="submission" date="2019-11" db="EMBL/GenBank/DDBJ databases">
        <title>A de novo genome assembly of a pear dwarfing rootstock.</title>
        <authorList>
            <person name="Wang F."/>
            <person name="Wang J."/>
            <person name="Li S."/>
            <person name="Zhang Y."/>
            <person name="Fang M."/>
            <person name="Ma L."/>
            <person name="Zhao Y."/>
            <person name="Jiang S."/>
        </authorList>
    </citation>
    <scope>NUCLEOTIDE SEQUENCE [LARGE SCALE GENOMIC DNA]</scope>
    <source>
        <strain evidence="2">S2</strain>
        <tissue evidence="2">Leaf</tissue>
    </source>
</reference>
<dbReference type="Gene3D" id="2.40.70.10">
    <property type="entry name" value="Acid Proteases"/>
    <property type="match status" value="1"/>
</dbReference>
<evidence type="ECO:0000313" key="2">
    <source>
        <dbReference type="EMBL" id="KAB2613120.1"/>
    </source>
</evidence>
<dbReference type="InterPro" id="IPR036397">
    <property type="entry name" value="RNaseH_sf"/>
</dbReference>
<comment type="caution">
    <text evidence="2">The sequence shown here is derived from an EMBL/GenBank/DDBJ whole genome shotgun (WGS) entry which is preliminary data.</text>
</comment>
<dbReference type="Gene3D" id="3.30.420.10">
    <property type="entry name" value="Ribonuclease H-like superfamily/Ribonuclease H"/>
    <property type="match status" value="1"/>
</dbReference>
<accession>A0A5N5GIH9</accession>
<gene>
    <name evidence="2" type="ORF">D8674_035436</name>
</gene>
<proteinExistence type="predicted"/>
<evidence type="ECO:0000313" key="3">
    <source>
        <dbReference type="Proteomes" id="UP000327157"/>
    </source>
</evidence>
<evidence type="ECO:0000256" key="1">
    <source>
        <dbReference type="SAM" id="MobiDB-lite"/>
    </source>
</evidence>
<protein>
    <submittedName>
        <fullName evidence="2">Uncharacterized protein</fullName>
    </submittedName>
</protein>
<name>A0A5N5GIH9_9ROSA</name>
<dbReference type="InterPro" id="IPR012337">
    <property type="entry name" value="RNaseH-like_sf"/>
</dbReference>
<keyword evidence="3" id="KW-1185">Reference proteome</keyword>
<feature type="compositionally biased region" description="Low complexity" evidence="1">
    <location>
        <begin position="273"/>
        <end position="283"/>
    </location>
</feature>
<feature type="region of interest" description="Disordered" evidence="1">
    <location>
        <begin position="258"/>
        <end position="292"/>
    </location>
</feature>
<reference evidence="3" key="2">
    <citation type="submission" date="2019-10" db="EMBL/GenBank/DDBJ databases">
        <title>A de novo genome assembly of a pear dwarfing rootstock.</title>
        <authorList>
            <person name="Wang F."/>
            <person name="Wang J."/>
            <person name="Li S."/>
            <person name="Zhang Y."/>
            <person name="Fang M."/>
            <person name="Ma L."/>
            <person name="Zhao Y."/>
            <person name="Jiang S."/>
        </authorList>
    </citation>
    <scope>NUCLEOTIDE SEQUENCE [LARGE SCALE GENOMIC DNA]</scope>
</reference>
<dbReference type="SUPFAM" id="SSF53098">
    <property type="entry name" value="Ribonuclease H-like"/>
    <property type="match status" value="1"/>
</dbReference>
<dbReference type="AlphaFoldDB" id="A0A5N5GIH9"/>
<sequence length="781" mass="88318">MAANGNNDGAPRTIQDFSMPQFSSRQSCIIYPQLDAATSYEIKDYVINLLPKFSGDENQDASEHVDNFLDICGTQNIKGVSDEFIHLKLFPFSLTGDASTWFKTLPARSITSWTQFLVTDGNILGKEPEQVTTIIENVVANSSQWDSRELNRNSAYEVSSSNEVVALSRKLDAMVTMLSKNAEPCGICAAQTHPTHHCPHSVLQALQQGLQVYSQAIGKLEAQVCQIATAMSERESGLFPINAIITLRSGKPYDIREESAEPKDQEENDKEASPLPSSPLAAPTHAPKLKNYDPPMSFPHDLSQGLVEDVLIKVDKFILPADFLVLDMKEDQNIPILLGRPFLATAGALIDVKAGTLKLQVQGESIEFKMFEALKLPAEIEECSSIELIAPIDNANFLENEEASMDIIAALNSFPIHAPKWQQAWEPLGPALPHILPSIEQSPELELKLLPEHLKYVFLGESKTLPVIIAADLSHYEEEQLLHVLKEYKTVLGRTIADIKGISPTMYEQLYAIKDVVPWYADIANYLVRGVLPPDVSTQQRKKFLSTVKFYFWDDLYLYKYCSDQLFDVWGINFMGPLPSSFNNQYILVTVDYVSKWVEAIDAPTSDHKVVLHFLQGTIFPRTTYKTPIGMSPFRLVYGKACHLPVELEHRAYWAIKREKRKLQLNELEEWRNEAYKNAKIYKESTKKFHDKAIIRKKFVPGQKVLLYNSRLRLFLGKLRSKWIGPFEVTQVMPHGAIEIKNLQNEELFKVNGHRLKHYLDTTLSEIKEVAYFEDPSSVTP</sequence>
<organism evidence="2 3">
    <name type="scientific">Pyrus ussuriensis x Pyrus communis</name>
    <dbReference type="NCBI Taxonomy" id="2448454"/>
    <lineage>
        <taxon>Eukaryota</taxon>
        <taxon>Viridiplantae</taxon>
        <taxon>Streptophyta</taxon>
        <taxon>Embryophyta</taxon>
        <taxon>Tracheophyta</taxon>
        <taxon>Spermatophyta</taxon>
        <taxon>Magnoliopsida</taxon>
        <taxon>eudicotyledons</taxon>
        <taxon>Gunneridae</taxon>
        <taxon>Pentapetalae</taxon>
        <taxon>rosids</taxon>
        <taxon>fabids</taxon>
        <taxon>Rosales</taxon>
        <taxon>Rosaceae</taxon>
        <taxon>Amygdaloideae</taxon>
        <taxon>Maleae</taxon>
        <taxon>Pyrus</taxon>
    </lineage>
</organism>
<dbReference type="OrthoDB" id="1305902at2759"/>
<dbReference type="EMBL" id="SMOL01000458">
    <property type="protein sequence ID" value="KAB2613120.1"/>
    <property type="molecule type" value="Genomic_DNA"/>
</dbReference>
<dbReference type="InterPro" id="IPR052160">
    <property type="entry name" value="Gypsy_RT_Integrase-like"/>
</dbReference>
<dbReference type="Proteomes" id="UP000327157">
    <property type="component" value="Chromosome 9"/>
</dbReference>
<dbReference type="InterPro" id="IPR021109">
    <property type="entry name" value="Peptidase_aspartic_dom_sf"/>
</dbReference>
<dbReference type="PANTHER" id="PTHR47266">
    <property type="entry name" value="ENDONUCLEASE-RELATED"/>
    <property type="match status" value="1"/>
</dbReference>
<dbReference type="GO" id="GO:0003676">
    <property type="term" value="F:nucleic acid binding"/>
    <property type="evidence" value="ECO:0007669"/>
    <property type="project" value="InterPro"/>
</dbReference>